<keyword evidence="2" id="KW-1185">Reference proteome</keyword>
<sequence length="748" mass="78026">MATKKHNLTTHKDTITGKAGTDLFIGTKGELGNNDMLNGGAGFDTITAVVSGKYLAPVMKSIEKGVFTHAGNSQLEISLAHAEKMRNVTLKDLHSEVVVRNAAALNTLTVTNLDGHDVDIFDVDMSKSLTQHLSVNNVHNAAIEYHALGNLQPHTLDVSLRASDVYLHGDISAIELAVHSNGKAPSTLSYAADGSLESIQKVTIDGNADLNLNISQTAAFRSLTILDASKFKGDLDTQLQSDKLTSVQSGSGNDSFEIYELVPKSIEKAQINMGAGNDVVYIAHLVMNQNTAVLDGGTGTDTVHYNGQDSGKLSAFSRFEILALESMSGTYTLDNDWRKVQLFGATTSADQVTIAGGTSLATIVGSTDNDYIDISDLGGTAAHKAQVRLGTGDDMVRTYQLALDSTTQRIDGGKGHDGFAIWGHVDNVGALFKNFEYAYMYNMSGTYDFAGSGVTGIVFGSIPTGAMTINGLASGSLVQILATQTTITTVNINNADSSNTEGFTLDLEGTADFGNSTFGLIAPHLSELTIQSQTNAHTMYITEVGDDSDLATLNITGNAKLTLLASNGSTSFIDEINITNTAGADVLGLLDGNKALASTGVDINGGSGADVLVGGVGADTISTGAGNDTVYGSLGIDSVDLSGGGLDMLIFRDFSECAYNSGDNIAGFNIFTGIDISDLVSSASFGGNVASNNAGMSTLSTNHTVGFFNTGNHTLYVDINHDGALTSGEDMEFHLTGLSSFSSGSLIG</sequence>
<reference evidence="1" key="2">
    <citation type="submission" date="2023-07" db="EMBL/GenBank/DDBJ databases">
        <authorList>
            <person name="Shen H."/>
        </authorList>
    </citation>
    <scope>NUCLEOTIDE SEQUENCE</scope>
    <source>
        <strain evidence="1">TNR-22</strain>
    </source>
</reference>
<dbReference type="Gene3D" id="2.150.10.10">
    <property type="entry name" value="Serralysin-like metalloprotease, C-terminal"/>
    <property type="match status" value="1"/>
</dbReference>
<dbReference type="RefSeq" id="WP_304375662.1">
    <property type="nucleotide sequence ID" value="NZ_JAUOZU010000006.1"/>
</dbReference>
<dbReference type="EMBL" id="JAUOZU010000006">
    <property type="protein sequence ID" value="MDO6963750.1"/>
    <property type="molecule type" value="Genomic_DNA"/>
</dbReference>
<evidence type="ECO:0000313" key="2">
    <source>
        <dbReference type="Proteomes" id="UP001174932"/>
    </source>
</evidence>
<name>A0ABT8YJ87_9HYPH</name>
<dbReference type="SUPFAM" id="SSF51120">
    <property type="entry name" value="beta-Roll"/>
    <property type="match status" value="1"/>
</dbReference>
<reference evidence="1" key="1">
    <citation type="journal article" date="2015" name="Int. J. Syst. Evol. Microbiol.">
        <title>Rhizobium alvei sp. nov., isolated from a freshwater river.</title>
        <authorList>
            <person name="Sheu S.Y."/>
            <person name="Huang H.W."/>
            <person name="Young C.C."/>
            <person name="Chen W.M."/>
        </authorList>
    </citation>
    <scope>NUCLEOTIDE SEQUENCE</scope>
    <source>
        <strain evidence="1">TNR-22</strain>
    </source>
</reference>
<dbReference type="InterPro" id="IPR011049">
    <property type="entry name" value="Serralysin-like_metalloprot_C"/>
</dbReference>
<evidence type="ECO:0000313" key="1">
    <source>
        <dbReference type="EMBL" id="MDO6963750.1"/>
    </source>
</evidence>
<dbReference type="Proteomes" id="UP001174932">
    <property type="component" value="Unassembled WGS sequence"/>
</dbReference>
<proteinExistence type="predicted"/>
<accession>A0ABT8YJ87</accession>
<gene>
    <name evidence="1" type="ORF">Q4481_07255</name>
</gene>
<comment type="caution">
    <text evidence="1">The sequence shown here is derived from an EMBL/GenBank/DDBJ whole genome shotgun (WGS) entry which is preliminary data.</text>
</comment>
<evidence type="ECO:0008006" key="3">
    <source>
        <dbReference type="Google" id="ProtNLM"/>
    </source>
</evidence>
<dbReference type="Pfam" id="PF00353">
    <property type="entry name" value="HemolysinCabind"/>
    <property type="match status" value="2"/>
</dbReference>
<dbReference type="Gene3D" id="2.160.20.160">
    <property type="match status" value="1"/>
</dbReference>
<organism evidence="1 2">
    <name type="scientific">Rhizobium alvei</name>
    <dbReference type="NCBI Taxonomy" id="1132659"/>
    <lineage>
        <taxon>Bacteria</taxon>
        <taxon>Pseudomonadati</taxon>
        <taxon>Pseudomonadota</taxon>
        <taxon>Alphaproteobacteria</taxon>
        <taxon>Hyphomicrobiales</taxon>
        <taxon>Rhizobiaceae</taxon>
        <taxon>Rhizobium/Agrobacterium group</taxon>
        <taxon>Rhizobium</taxon>
    </lineage>
</organism>
<protein>
    <recommendedName>
        <fullName evidence="3">Calcium-binding protein</fullName>
    </recommendedName>
</protein>
<dbReference type="InterPro" id="IPR001343">
    <property type="entry name" value="Hemolysn_Ca-bd"/>
</dbReference>
<dbReference type="PRINTS" id="PR00313">
    <property type="entry name" value="CABNDNGRPT"/>
</dbReference>